<name>A0A975S8C2_9MICC</name>
<dbReference type="AlphaFoldDB" id="A0A975S8C2"/>
<gene>
    <name evidence="2" type="ORF">KG104_08300</name>
</gene>
<evidence type="ECO:0000313" key="3">
    <source>
        <dbReference type="Proteomes" id="UP000680588"/>
    </source>
</evidence>
<evidence type="ECO:0000256" key="1">
    <source>
        <dbReference type="SAM" id="Phobius"/>
    </source>
</evidence>
<evidence type="ECO:0000313" key="2">
    <source>
        <dbReference type="EMBL" id="QWQ37693.1"/>
    </source>
</evidence>
<dbReference type="KEGG" id="asun:KG104_08300"/>
<dbReference type="EMBL" id="CP076456">
    <property type="protein sequence ID" value="QWQ37693.1"/>
    <property type="molecule type" value="Genomic_DNA"/>
</dbReference>
<dbReference type="RefSeq" id="WP_146068480.1">
    <property type="nucleotide sequence ID" value="NZ_CP076456.1"/>
</dbReference>
<proteinExistence type="predicted"/>
<dbReference type="Proteomes" id="UP000680588">
    <property type="component" value="Chromosome"/>
</dbReference>
<keyword evidence="3" id="KW-1185">Reference proteome</keyword>
<feature type="transmembrane region" description="Helical" evidence="1">
    <location>
        <begin position="7"/>
        <end position="29"/>
    </location>
</feature>
<accession>A0A975S8C2</accession>
<sequence>MKSSRAVIALLAFIMLVAGLALIALYLILDLDGFLKGMCQGAAFMLIVLSVYFGVLCVRRHGLTSTQTDDWLPSRDRTDQQ</sequence>
<feature type="transmembrane region" description="Helical" evidence="1">
    <location>
        <begin position="41"/>
        <end position="58"/>
    </location>
</feature>
<keyword evidence="1" id="KW-0472">Membrane</keyword>
<keyword evidence="1" id="KW-0812">Transmembrane</keyword>
<keyword evidence="1" id="KW-1133">Transmembrane helix</keyword>
<organism evidence="2 3">
    <name type="scientific">Arthrobacter sunyaminii</name>
    <dbReference type="NCBI Taxonomy" id="2816859"/>
    <lineage>
        <taxon>Bacteria</taxon>
        <taxon>Bacillati</taxon>
        <taxon>Actinomycetota</taxon>
        <taxon>Actinomycetes</taxon>
        <taxon>Micrococcales</taxon>
        <taxon>Micrococcaceae</taxon>
        <taxon>Arthrobacter</taxon>
    </lineage>
</organism>
<protein>
    <submittedName>
        <fullName evidence="2">Uncharacterized protein</fullName>
    </submittedName>
</protein>
<reference evidence="2" key="1">
    <citation type="submission" date="2021-06" db="EMBL/GenBank/DDBJ databases">
        <title>Novel species in genus Arthrobacter.</title>
        <authorList>
            <person name="Zhang G."/>
        </authorList>
    </citation>
    <scope>NUCLEOTIDE SEQUENCE</scope>
    <source>
        <strain evidence="2">Zg-ZUI122</strain>
    </source>
</reference>